<dbReference type="PANTHER" id="PTHR43539">
    <property type="entry name" value="FLAVIN-BINDING MONOOXYGENASE-LIKE PROTEIN (AFU_ORTHOLOGUE AFUA_4G09220)"/>
    <property type="match status" value="1"/>
</dbReference>
<accession>A0A963YSS9</accession>
<name>A0A963YSS9_9PROT</name>
<dbReference type="RefSeq" id="WP_227322118.1">
    <property type="nucleotide sequence ID" value="NZ_JAESVB010000006.1"/>
</dbReference>
<dbReference type="GO" id="GO:0004497">
    <property type="term" value="F:monooxygenase activity"/>
    <property type="evidence" value="ECO:0007669"/>
    <property type="project" value="TreeGrafter"/>
</dbReference>
<dbReference type="EMBL" id="JAESVB010000006">
    <property type="protein sequence ID" value="MCB8876463.1"/>
    <property type="molecule type" value="Genomic_DNA"/>
</dbReference>
<dbReference type="Proteomes" id="UP000708298">
    <property type="component" value="Unassembled WGS sequence"/>
</dbReference>
<dbReference type="PRINTS" id="PR00469">
    <property type="entry name" value="PNDRDTASEII"/>
</dbReference>
<dbReference type="AlphaFoldDB" id="A0A963YSS9"/>
<organism evidence="2 3">
    <name type="scientific">Acidisoma silvae</name>
    <dbReference type="NCBI Taxonomy" id="2802396"/>
    <lineage>
        <taxon>Bacteria</taxon>
        <taxon>Pseudomonadati</taxon>
        <taxon>Pseudomonadota</taxon>
        <taxon>Alphaproteobacteria</taxon>
        <taxon>Acetobacterales</taxon>
        <taxon>Acidocellaceae</taxon>
        <taxon>Acidisoma</taxon>
    </lineage>
</organism>
<comment type="caution">
    <text evidence="2">The sequence shown here is derived from an EMBL/GenBank/DDBJ whole genome shotgun (WGS) entry which is preliminary data.</text>
</comment>
<reference evidence="2" key="1">
    <citation type="journal article" date="2021" name="Microorganisms">
        <title>Acidisoma silvae sp. nov. and Acidisomacellulosilytica sp. nov., Two Acidophilic Bacteria Isolated from Decaying Wood, Hydrolyzing Cellulose and Producing Poly-3-hydroxybutyrate.</title>
        <authorList>
            <person name="Mieszkin S."/>
            <person name="Pouder E."/>
            <person name="Uroz S."/>
            <person name="Simon-Colin C."/>
            <person name="Alain K."/>
        </authorList>
    </citation>
    <scope>NUCLEOTIDE SEQUENCE</scope>
    <source>
        <strain evidence="2">HW T2.11</strain>
    </source>
</reference>
<proteinExistence type="predicted"/>
<dbReference type="PANTHER" id="PTHR43539:SF78">
    <property type="entry name" value="FLAVIN-CONTAINING MONOOXYGENASE"/>
    <property type="match status" value="1"/>
</dbReference>
<gene>
    <name evidence="2" type="ORF">ASILVAE211_14820</name>
</gene>
<sequence>MTDCLIIGAGPYGLSLGAHLKARGLSFRIAGSVMGAWTDNMPEGMYLKSEGFASSLFEPSGAFTLGAYCAEQGIPYAHTGIPVSKDVFIRYGAAFQQRFLPHLENRMATAVTRTRDGYLTSFADGGHIASRQVVVAAGVGSYSQLPDFASQLPARLCSHSSAHHDFGRFAGRAVAVIGGGSSAMDVAAALRRRGAHATVIARRASVRFQTPLGQRSLRDKIRAPMTSLGPGWKSVLCTRAPMVFHHMPDRFRSEIVRRYLGPAPAWFVRDEVEGHVAIMTGTVVAGAREEAGRVQLTTRDAAGASATVVVDHVICATGYKVAVNRNAFLNEAMAGAIRDVGGAPKLSRNFETSLPGLYFIGPAAANSFGPVMRFAAGAEFTARRLSRHLAPIGILGQRRRQPAAQYGPSLSNSVSADG</sequence>
<dbReference type="SUPFAM" id="SSF51905">
    <property type="entry name" value="FAD/NAD(P)-binding domain"/>
    <property type="match status" value="1"/>
</dbReference>
<dbReference type="Pfam" id="PF13738">
    <property type="entry name" value="Pyr_redox_3"/>
    <property type="match status" value="1"/>
</dbReference>
<evidence type="ECO:0000313" key="2">
    <source>
        <dbReference type="EMBL" id="MCB8876463.1"/>
    </source>
</evidence>
<evidence type="ECO:0000256" key="1">
    <source>
        <dbReference type="ARBA" id="ARBA00023002"/>
    </source>
</evidence>
<dbReference type="PRINTS" id="PR00368">
    <property type="entry name" value="FADPNR"/>
</dbReference>
<protein>
    <submittedName>
        <fullName evidence="2">NAD(P)-binding domain-containing protein</fullName>
    </submittedName>
</protein>
<dbReference type="InterPro" id="IPR050982">
    <property type="entry name" value="Auxin_biosynth/cation_transpt"/>
</dbReference>
<dbReference type="Gene3D" id="3.50.50.60">
    <property type="entry name" value="FAD/NAD(P)-binding domain"/>
    <property type="match status" value="1"/>
</dbReference>
<keyword evidence="3" id="KW-1185">Reference proteome</keyword>
<dbReference type="InterPro" id="IPR036188">
    <property type="entry name" value="FAD/NAD-bd_sf"/>
</dbReference>
<keyword evidence="1" id="KW-0560">Oxidoreductase</keyword>
<reference evidence="2" key="2">
    <citation type="submission" date="2021-01" db="EMBL/GenBank/DDBJ databases">
        <authorList>
            <person name="Mieszkin S."/>
            <person name="Pouder E."/>
            <person name="Alain K."/>
        </authorList>
    </citation>
    <scope>NUCLEOTIDE SEQUENCE</scope>
    <source>
        <strain evidence="2">HW T2.11</strain>
    </source>
</reference>
<dbReference type="GO" id="GO:0050660">
    <property type="term" value="F:flavin adenine dinucleotide binding"/>
    <property type="evidence" value="ECO:0007669"/>
    <property type="project" value="TreeGrafter"/>
</dbReference>
<evidence type="ECO:0000313" key="3">
    <source>
        <dbReference type="Proteomes" id="UP000708298"/>
    </source>
</evidence>